<dbReference type="Gene3D" id="1.10.246.80">
    <property type="match status" value="1"/>
</dbReference>
<evidence type="ECO:0000313" key="13">
    <source>
        <dbReference type="EMBL" id="OGM26650.1"/>
    </source>
</evidence>
<evidence type="ECO:0000256" key="8">
    <source>
        <dbReference type="ARBA" id="ARBA00022884"/>
    </source>
</evidence>
<evidence type="ECO:0000256" key="3">
    <source>
        <dbReference type="ARBA" id="ARBA00022694"/>
    </source>
</evidence>
<reference evidence="13 14" key="1">
    <citation type="journal article" date="2016" name="Nat. Commun.">
        <title>Thousands of microbial genomes shed light on interconnected biogeochemical processes in an aquifer system.</title>
        <authorList>
            <person name="Anantharaman K."/>
            <person name="Brown C.T."/>
            <person name="Hug L.A."/>
            <person name="Sharon I."/>
            <person name="Castelle C.J."/>
            <person name="Probst A.J."/>
            <person name="Thomas B.C."/>
            <person name="Singh A."/>
            <person name="Wilkins M.J."/>
            <person name="Karaoz U."/>
            <person name="Brodie E.L."/>
            <person name="Williams K.H."/>
            <person name="Hubbard S.S."/>
            <person name="Banfield J.F."/>
        </authorList>
    </citation>
    <scope>NUCLEOTIDE SEQUENCE [LARGE SCALE GENOMIC DNA]</scope>
</reference>
<dbReference type="GO" id="GO:0016779">
    <property type="term" value="F:nucleotidyltransferase activity"/>
    <property type="evidence" value="ECO:0007669"/>
    <property type="project" value="UniProtKB-KW"/>
</dbReference>
<sequence>MQFSIPDEVLDVVGKFNKAAYEIYIVGGAVRELSMGKISNDWDFTTNATPDEILKVEPEGFYDNKFGTVGLESKTGFGIFDITTYRTEVGYTDKRHPDKVVWGKTLEEDLKRRDFTINALAIRLSRQGGIAQGKPKLKLIDPFNGQEDLKNKIIRAVGNPAERFSEDALRMMRAVRIASQLGFIIEDSTFEAIKMNAALINQIAKERVREELFKILSSPFAYEGVVMFKNSGLMKEVLPEMESTFGVEQKSPGRHHIYDVGIHSLLSLKYCKSADPIVRLATLIHDIGKPVTFKKLENGTITFYNHEIVGAAIARRIADRLKFSNQQKIKLVTLVRRHQFTVDERQTDSAVRRFIRNVGQQNLKDILDLRVADRLGGGASETSWRLEEFKKRLIEVQKQPFAVADLKINGNDIMKILRLRPGPKVGEILNKLFKEVVEKKIENERTKLLQRLKEISN</sequence>
<evidence type="ECO:0008006" key="15">
    <source>
        <dbReference type="Google" id="ProtNLM"/>
    </source>
</evidence>
<dbReference type="GO" id="GO:0000166">
    <property type="term" value="F:nucleotide binding"/>
    <property type="evidence" value="ECO:0007669"/>
    <property type="project" value="UniProtKB-KW"/>
</dbReference>
<evidence type="ECO:0000256" key="9">
    <source>
        <dbReference type="RuleBase" id="RU003953"/>
    </source>
</evidence>
<dbReference type="SUPFAM" id="SSF81301">
    <property type="entry name" value="Nucleotidyltransferase"/>
    <property type="match status" value="1"/>
</dbReference>
<dbReference type="GO" id="GO:0046872">
    <property type="term" value="F:metal ion binding"/>
    <property type="evidence" value="ECO:0007669"/>
    <property type="project" value="UniProtKB-KW"/>
</dbReference>
<evidence type="ECO:0000313" key="14">
    <source>
        <dbReference type="Proteomes" id="UP000178851"/>
    </source>
</evidence>
<organism evidence="13 14">
    <name type="scientific">Candidatus Woesebacteria bacterium RIFCSPHIGHO2_01_FULL_39_28</name>
    <dbReference type="NCBI Taxonomy" id="1802496"/>
    <lineage>
        <taxon>Bacteria</taxon>
        <taxon>Candidatus Woeseibacteriota</taxon>
    </lineage>
</organism>
<dbReference type="EMBL" id="MGGI01000012">
    <property type="protein sequence ID" value="OGM26650.1"/>
    <property type="molecule type" value="Genomic_DNA"/>
</dbReference>
<dbReference type="GO" id="GO:0000049">
    <property type="term" value="F:tRNA binding"/>
    <property type="evidence" value="ECO:0007669"/>
    <property type="project" value="TreeGrafter"/>
</dbReference>
<evidence type="ECO:0000256" key="6">
    <source>
        <dbReference type="ARBA" id="ARBA00022741"/>
    </source>
</evidence>
<comment type="similarity">
    <text evidence="9">Belongs to the tRNA nucleotidyltransferase/poly(A) polymerase family.</text>
</comment>
<keyword evidence="4" id="KW-0548">Nucleotidyltransferase</keyword>
<dbReference type="InterPro" id="IPR003607">
    <property type="entry name" value="HD/PDEase_dom"/>
</dbReference>
<evidence type="ECO:0000259" key="11">
    <source>
        <dbReference type="Pfam" id="PF12627"/>
    </source>
</evidence>
<feature type="domain" description="CCA-adding enzyme C-terminal" evidence="12">
    <location>
        <begin position="314"/>
        <end position="450"/>
    </location>
</feature>
<evidence type="ECO:0000256" key="4">
    <source>
        <dbReference type="ARBA" id="ARBA00022695"/>
    </source>
</evidence>
<keyword evidence="7" id="KW-0460">Magnesium</keyword>
<dbReference type="PANTHER" id="PTHR46173">
    <property type="entry name" value="CCA TRNA NUCLEOTIDYLTRANSFERASE 1, MITOCHONDRIAL"/>
    <property type="match status" value="1"/>
</dbReference>
<evidence type="ECO:0000259" key="12">
    <source>
        <dbReference type="Pfam" id="PF13735"/>
    </source>
</evidence>
<dbReference type="PANTHER" id="PTHR46173:SF1">
    <property type="entry name" value="CCA TRNA NUCLEOTIDYLTRANSFERASE 1, MITOCHONDRIAL"/>
    <property type="match status" value="1"/>
</dbReference>
<keyword evidence="6" id="KW-0547">Nucleotide-binding</keyword>
<dbReference type="CDD" id="cd00077">
    <property type="entry name" value="HDc"/>
    <property type="match status" value="1"/>
</dbReference>
<gene>
    <name evidence="13" type="ORF">A2627_01345</name>
</gene>
<evidence type="ECO:0000256" key="5">
    <source>
        <dbReference type="ARBA" id="ARBA00022723"/>
    </source>
</evidence>
<dbReference type="InterPro" id="IPR002646">
    <property type="entry name" value="PolA_pol_head_dom"/>
</dbReference>
<dbReference type="InterPro" id="IPR006675">
    <property type="entry name" value="HDIG_dom"/>
</dbReference>
<evidence type="ECO:0000259" key="10">
    <source>
        <dbReference type="Pfam" id="PF01743"/>
    </source>
</evidence>
<dbReference type="Pfam" id="PF13735">
    <property type="entry name" value="tRNA_NucTran2_2"/>
    <property type="match status" value="1"/>
</dbReference>
<dbReference type="NCBIfam" id="TIGR00277">
    <property type="entry name" value="HDIG"/>
    <property type="match status" value="1"/>
</dbReference>
<dbReference type="InterPro" id="IPR050264">
    <property type="entry name" value="Bact_CCA-adding_enz_type3_sf"/>
</dbReference>
<feature type="domain" description="Poly A polymerase head" evidence="10">
    <location>
        <begin position="23"/>
        <end position="155"/>
    </location>
</feature>
<keyword evidence="2 9" id="KW-0808">Transferase</keyword>
<dbReference type="Gene3D" id="3.30.460.10">
    <property type="entry name" value="Beta Polymerase, domain 2"/>
    <property type="match status" value="1"/>
</dbReference>
<dbReference type="SUPFAM" id="SSF81891">
    <property type="entry name" value="Poly A polymerase C-terminal region-like"/>
    <property type="match status" value="1"/>
</dbReference>
<dbReference type="InterPro" id="IPR032828">
    <property type="entry name" value="PolyA_RNA-bd"/>
</dbReference>
<dbReference type="Gene3D" id="1.10.3090.10">
    <property type="entry name" value="cca-adding enzyme, domain 2"/>
    <property type="match status" value="1"/>
</dbReference>
<comment type="cofactor">
    <cofactor evidence="1">
        <name>Mg(2+)</name>
        <dbReference type="ChEBI" id="CHEBI:18420"/>
    </cofactor>
</comment>
<dbReference type="AlphaFoldDB" id="A0A1F7YHJ9"/>
<dbReference type="CDD" id="cd05398">
    <property type="entry name" value="NT_ClassII-CCAase"/>
    <property type="match status" value="1"/>
</dbReference>
<evidence type="ECO:0000256" key="2">
    <source>
        <dbReference type="ARBA" id="ARBA00022679"/>
    </source>
</evidence>
<dbReference type="Pfam" id="PF12627">
    <property type="entry name" value="PolyA_pol_RNAbd"/>
    <property type="match status" value="1"/>
</dbReference>
<dbReference type="Proteomes" id="UP000178851">
    <property type="component" value="Unassembled WGS sequence"/>
</dbReference>
<accession>A0A1F7YHJ9</accession>
<dbReference type="GO" id="GO:0008033">
    <property type="term" value="P:tRNA processing"/>
    <property type="evidence" value="ECO:0007669"/>
    <property type="project" value="UniProtKB-KW"/>
</dbReference>
<name>A0A1F7YHJ9_9BACT</name>
<keyword evidence="3" id="KW-0819">tRNA processing</keyword>
<dbReference type="Pfam" id="PF01743">
    <property type="entry name" value="PolyA_pol"/>
    <property type="match status" value="1"/>
</dbReference>
<keyword evidence="5" id="KW-0479">Metal-binding</keyword>
<comment type="caution">
    <text evidence="13">The sequence shown here is derived from an EMBL/GenBank/DDBJ whole genome shotgun (WGS) entry which is preliminary data.</text>
</comment>
<dbReference type="InterPro" id="IPR043519">
    <property type="entry name" value="NT_sf"/>
</dbReference>
<dbReference type="InterPro" id="IPR032810">
    <property type="entry name" value="CCA-adding_enz_C"/>
</dbReference>
<proteinExistence type="inferred from homology"/>
<evidence type="ECO:0000256" key="1">
    <source>
        <dbReference type="ARBA" id="ARBA00001946"/>
    </source>
</evidence>
<evidence type="ECO:0000256" key="7">
    <source>
        <dbReference type="ARBA" id="ARBA00022842"/>
    </source>
</evidence>
<feature type="domain" description="tRNA nucleotidyltransferase/poly(A) polymerase RNA and SrmB- binding" evidence="11">
    <location>
        <begin position="182"/>
        <end position="243"/>
    </location>
</feature>
<keyword evidence="8 9" id="KW-0694">RNA-binding</keyword>
<protein>
    <recommendedName>
        <fullName evidence="15">HD domain-containing protein</fullName>
    </recommendedName>
</protein>